<evidence type="ECO:0000256" key="4">
    <source>
        <dbReference type="ARBA" id="ARBA00022827"/>
    </source>
</evidence>
<dbReference type="FunFam" id="1.20.140.10:FF:000001">
    <property type="entry name" value="Acyl-CoA dehydrogenase"/>
    <property type="match status" value="1"/>
</dbReference>
<dbReference type="Pfam" id="PF02771">
    <property type="entry name" value="Acyl-CoA_dh_N"/>
    <property type="match status" value="1"/>
</dbReference>
<dbReference type="InterPro" id="IPR036250">
    <property type="entry name" value="AcylCo_DH-like_C"/>
</dbReference>
<name>A0A1X7CMN5_9HYPH</name>
<evidence type="ECO:0000259" key="8">
    <source>
        <dbReference type="Pfam" id="PF02770"/>
    </source>
</evidence>
<dbReference type="Proteomes" id="UP000192903">
    <property type="component" value="Unassembled WGS sequence"/>
</dbReference>
<dbReference type="SUPFAM" id="SSF47203">
    <property type="entry name" value="Acyl-CoA dehydrogenase C-terminal domain-like"/>
    <property type="match status" value="1"/>
</dbReference>
<dbReference type="SUPFAM" id="SSF56645">
    <property type="entry name" value="Acyl-CoA dehydrogenase NM domain-like"/>
    <property type="match status" value="1"/>
</dbReference>
<evidence type="ECO:0000313" key="10">
    <source>
        <dbReference type="EMBL" id="SME99542.1"/>
    </source>
</evidence>
<evidence type="ECO:0000313" key="11">
    <source>
        <dbReference type="Proteomes" id="UP000192903"/>
    </source>
</evidence>
<evidence type="ECO:0000256" key="6">
    <source>
        <dbReference type="RuleBase" id="RU362125"/>
    </source>
</evidence>
<accession>A0A1X7CMN5</accession>
<organism evidence="10 11">
    <name type="scientific">Xaviernesmea oryzae</name>
    <dbReference type="NCBI Taxonomy" id="464029"/>
    <lineage>
        <taxon>Bacteria</taxon>
        <taxon>Pseudomonadati</taxon>
        <taxon>Pseudomonadota</taxon>
        <taxon>Alphaproteobacteria</taxon>
        <taxon>Hyphomicrobiales</taxon>
        <taxon>Rhizobiaceae</taxon>
        <taxon>Rhizobium/Agrobacterium group</taxon>
        <taxon>Xaviernesmea</taxon>
    </lineage>
</organism>
<dbReference type="RefSeq" id="WP_085419871.1">
    <property type="nucleotide sequence ID" value="NZ_FXAF01000001.1"/>
</dbReference>
<dbReference type="PANTHER" id="PTHR43884">
    <property type="entry name" value="ACYL-COA DEHYDROGENASE"/>
    <property type="match status" value="1"/>
</dbReference>
<keyword evidence="4 6" id="KW-0274">FAD</keyword>
<evidence type="ECO:0000256" key="2">
    <source>
        <dbReference type="ARBA" id="ARBA00009347"/>
    </source>
</evidence>
<evidence type="ECO:0000259" key="9">
    <source>
        <dbReference type="Pfam" id="PF02771"/>
    </source>
</evidence>
<dbReference type="Gene3D" id="2.40.110.10">
    <property type="entry name" value="Butyryl-CoA Dehydrogenase, subunit A, domain 2"/>
    <property type="match status" value="1"/>
</dbReference>
<dbReference type="InterPro" id="IPR046373">
    <property type="entry name" value="Acyl-CoA_Oxase/DH_mid-dom_sf"/>
</dbReference>
<comment type="similarity">
    <text evidence="2 6">Belongs to the acyl-CoA dehydrogenase family.</text>
</comment>
<dbReference type="InterPro" id="IPR037069">
    <property type="entry name" value="AcylCoA_DH/ox_N_sf"/>
</dbReference>
<dbReference type="FunFam" id="2.40.110.10:FF:000002">
    <property type="entry name" value="Acyl-CoA dehydrogenase fadE12"/>
    <property type="match status" value="1"/>
</dbReference>
<feature type="domain" description="Acyl-CoA dehydrogenase/oxidase C-terminal" evidence="7">
    <location>
        <begin position="239"/>
        <end position="389"/>
    </location>
</feature>
<dbReference type="GO" id="GO:0003995">
    <property type="term" value="F:acyl-CoA dehydrogenase activity"/>
    <property type="evidence" value="ECO:0007669"/>
    <property type="project" value="InterPro"/>
</dbReference>
<dbReference type="OrthoDB" id="9775090at2"/>
<dbReference type="GO" id="GO:0050660">
    <property type="term" value="F:flavin adenine dinucleotide binding"/>
    <property type="evidence" value="ECO:0007669"/>
    <property type="project" value="InterPro"/>
</dbReference>
<keyword evidence="3 6" id="KW-0285">Flavoprotein</keyword>
<dbReference type="Pfam" id="PF02770">
    <property type="entry name" value="Acyl-CoA_dh_M"/>
    <property type="match status" value="1"/>
</dbReference>
<reference evidence="11" key="1">
    <citation type="submission" date="2017-04" db="EMBL/GenBank/DDBJ databases">
        <authorList>
            <person name="Varghese N."/>
            <person name="Submissions S."/>
        </authorList>
    </citation>
    <scope>NUCLEOTIDE SEQUENCE [LARGE SCALE GENOMIC DNA]</scope>
    <source>
        <strain evidence="11">B4P</strain>
    </source>
</reference>
<feature type="domain" description="Acyl-CoA dehydrogenase/oxidase N-terminal" evidence="9">
    <location>
        <begin position="22"/>
        <end position="130"/>
    </location>
</feature>
<dbReference type="InterPro" id="IPR006089">
    <property type="entry name" value="Acyl-CoA_DH_CS"/>
</dbReference>
<dbReference type="PANTHER" id="PTHR43884:SF22">
    <property type="entry name" value="BLR3437 PROTEIN"/>
    <property type="match status" value="1"/>
</dbReference>
<evidence type="ECO:0000256" key="1">
    <source>
        <dbReference type="ARBA" id="ARBA00001974"/>
    </source>
</evidence>
<feature type="domain" description="Acyl-CoA oxidase/dehydrogenase middle" evidence="8">
    <location>
        <begin position="134"/>
        <end position="227"/>
    </location>
</feature>
<proteinExistence type="inferred from homology"/>
<protein>
    <submittedName>
        <fullName evidence="10">Acyl-CoA dehydrogenase</fullName>
    </submittedName>
</protein>
<dbReference type="Pfam" id="PF00441">
    <property type="entry name" value="Acyl-CoA_dh_1"/>
    <property type="match status" value="1"/>
</dbReference>
<dbReference type="AlphaFoldDB" id="A0A1X7CMN5"/>
<dbReference type="EMBL" id="FXAF01000001">
    <property type="protein sequence ID" value="SME99542.1"/>
    <property type="molecule type" value="Genomic_DNA"/>
</dbReference>
<evidence type="ECO:0000256" key="5">
    <source>
        <dbReference type="ARBA" id="ARBA00023002"/>
    </source>
</evidence>
<dbReference type="InterPro" id="IPR006091">
    <property type="entry name" value="Acyl-CoA_Oxase/DH_mid-dom"/>
</dbReference>
<dbReference type="PROSITE" id="PS00072">
    <property type="entry name" value="ACYL_COA_DH_1"/>
    <property type="match status" value="1"/>
</dbReference>
<dbReference type="Gene3D" id="1.10.540.10">
    <property type="entry name" value="Acyl-CoA dehydrogenase/oxidase, N-terminal domain"/>
    <property type="match status" value="1"/>
</dbReference>
<evidence type="ECO:0000259" key="7">
    <source>
        <dbReference type="Pfam" id="PF00441"/>
    </source>
</evidence>
<keyword evidence="5 6" id="KW-0560">Oxidoreductase</keyword>
<dbReference type="InterPro" id="IPR009075">
    <property type="entry name" value="AcylCo_DH/oxidase_C"/>
</dbReference>
<comment type="cofactor">
    <cofactor evidence="1 6">
        <name>FAD</name>
        <dbReference type="ChEBI" id="CHEBI:57692"/>
    </cofactor>
</comment>
<dbReference type="InterPro" id="IPR013786">
    <property type="entry name" value="AcylCoA_DH/ox_N"/>
</dbReference>
<sequence length="391" mass="41328">MAAATNLKGPSRDFLDWPFFDESHKALAGKLDAFAASGALSAIDHSDTDGACRSIVKALGKAGLLDAATGAGGKEPIDSRAACLTRETLAWHDGLADFAFAMQGLGTGAIGLSGSKELRRTVLPKAQSGEWISAFALSEKEAGSDVAAMACAACKDGDHYILDGEKTWISNGGIADVYTVFARTGEAPGTRGISAFVVFADDPGFSIAERIDVIAPHPLATIRFENCRIPASRLLGSPGEGFKIAMRTLDIFRASVAAAALGFARRALDEAVVYAKARPMFGNHLSDLQLTQAAFGDMAAEIDAGALLTYRAAWRRDVQGLPTTKEAAMAKMVATENAQAVIDRAVQIFGGRGVKSGEITESLYREIRALRIYEGATEVQKLIIARELLKA</sequence>
<dbReference type="STRING" id="464029.SAMN02982989_0584"/>
<keyword evidence="11" id="KW-1185">Reference proteome</keyword>
<dbReference type="InterPro" id="IPR009100">
    <property type="entry name" value="AcylCoA_DH/oxidase_NM_dom_sf"/>
</dbReference>
<evidence type="ECO:0000256" key="3">
    <source>
        <dbReference type="ARBA" id="ARBA00022630"/>
    </source>
</evidence>
<gene>
    <name evidence="10" type="ORF">SAMN02982989_0584</name>
</gene>
<dbReference type="Gene3D" id="1.20.140.10">
    <property type="entry name" value="Butyryl-CoA Dehydrogenase, subunit A, domain 3"/>
    <property type="match status" value="1"/>
</dbReference>